<dbReference type="InterPro" id="IPR038129">
    <property type="entry name" value="Nanos_sf"/>
</dbReference>
<evidence type="ECO:0000256" key="5">
    <source>
        <dbReference type="ARBA" id="ARBA00022833"/>
    </source>
</evidence>
<evidence type="ECO:0000256" key="3">
    <source>
        <dbReference type="ARBA" id="ARBA00022723"/>
    </source>
</evidence>
<dbReference type="PROSITE" id="PS51522">
    <property type="entry name" value="ZF_NANOS"/>
    <property type="match status" value="1"/>
</dbReference>
<evidence type="ECO:0000256" key="6">
    <source>
        <dbReference type="ARBA" id="ARBA00022845"/>
    </source>
</evidence>
<dbReference type="GO" id="GO:0005737">
    <property type="term" value="C:cytoplasm"/>
    <property type="evidence" value="ECO:0007669"/>
    <property type="project" value="UniProtKB-SubCell"/>
</dbReference>
<keyword evidence="7 8" id="KW-0694">RNA-binding</keyword>
<dbReference type="InterPro" id="IPR008705">
    <property type="entry name" value="Nanos/Xcar2"/>
</dbReference>
<comment type="similarity">
    <text evidence="8">Belongs to the nanos family.</text>
</comment>
<comment type="subcellular location">
    <subcellularLocation>
        <location evidence="1">Cytoplasm</location>
    </subcellularLocation>
</comment>
<feature type="domain" description="Nanos-type" evidence="9">
    <location>
        <begin position="162"/>
        <end position="216"/>
    </location>
</feature>
<dbReference type="VEuPathDB" id="VectorBase:ACON2_036226"/>
<evidence type="ECO:0000256" key="1">
    <source>
        <dbReference type="ARBA" id="ARBA00004496"/>
    </source>
</evidence>
<keyword evidence="6 8" id="KW-0810">Translation regulation</keyword>
<evidence type="ECO:0000256" key="8">
    <source>
        <dbReference type="PROSITE-ProRule" id="PRU00855"/>
    </source>
</evidence>
<proteinExistence type="inferred from homology"/>
<name>A0A8W7P3A2_ANOCL</name>
<dbReference type="Gene3D" id="4.10.60.30">
    <property type="entry name" value="Nanos, RNA-binding domain"/>
    <property type="match status" value="1"/>
</dbReference>
<evidence type="ECO:0000256" key="4">
    <source>
        <dbReference type="ARBA" id="ARBA00022771"/>
    </source>
</evidence>
<dbReference type="Pfam" id="PF05741">
    <property type="entry name" value="zf-nanos"/>
    <property type="match status" value="1"/>
</dbReference>
<keyword evidence="5" id="KW-0862">Zinc</keyword>
<evidence type="ECO:0000313" key="10">
    <source>
        <dbReference type="EnsemblMetazoa" id="ACOM024663-PA.1"/>
    </source>
</evidence>
<reference evidence="10" key="1">
    <citation type="submission" date="2022-08" db="UniProtKB">
        <authorList>
            <consortium name="EnsemblMetazoa"/>
        </authorList>
    </citation>
    <scope>IDENTIFICATION</scope>
</reference>
<evidence type="ECO:0000259" key="9">
    <source>
        <dbReference type="PROSITE" id="PS51522"/>
    </source>
</evidence>
<dbReference type="AlphaFoldDB" id="A0A8W7P3A2"/>
<accession>A0A8W7P3A2</accession>
<evidence type="ECO:0000256" key="7">
    <source>
        <dbReference type="ARBA" id="ARBA00022884"/>
    </source>
</evidence>
<dbReference type="InterPro" id="IPR024161">
    <property type="entry name" value="Znf_nanos-typ"/>
</dbReference>
<evidence type="ECO:0000256" key="2">
    <source>
        <dbReference type="ARBA" id="ARBA00022490"/>
    </source>
</evidence>
<protein>
    <recommendedName>
        <fullName evidence="9">Nanos-type domain-containing protein</fullName>
    </recommendedName>
</protein>
<dbReference type="PANTHER" id="PTHR12887">
    <property type="entry name" value="NANOS PROTEIN"/>
    <property type="match status" value="1"/>
</dbReference>
<dbReference type="Proteomes" id="UP000075882">
    <property type="component" value="Unassembled WGS sequence"/>
</dbReference>
<organism evidence="10">
    <name type="scientific">Anopheles coluzzii</name>
    <name type="common">African malaria mosquito</name>
    <dbReference type="NCBI Taxonomy" id="1518534"/>
    <lineage>
        <taxon>Eukaryota</taxon>
        <taxon>Metazoa</taxon>
        <taxon>Ecdysozoa</taxon>
        <taxon>Arthropoda</taxon>
        <taxon>Hexapoda</taxon>
        <taxon>Insecta</taxon>
        <taxon>Pterygota</taxon>
        <taxon>Neoptera</taxon>
        <taxon>Endopterygota</taxon>
        <taxon>Diptera</taxon>
        <taxon>Nematocera</taxon>
        <taxon>Culicoidea</taxon>
        <taxon>Culicidae</taxon>
        <taxon>Anophelinae</taxon>
        <taxon>Anopheles</taxon>
    </lineage>
</organism>
<dbReference type="GO" id="GO:0006417">
    <property type="term" value="P:regulation of translation"/>
    <property type="evidence" value="ECO:0007669"/>
    <property type="project" value="UniProtKB-UniRule"/>
</dbReference>
<keyword evidence="2" id="KW-0963">Cytoplasm</keyword>
<dbReference type="EnsemblMetazoa" id="ACOM024663-RA">
    <property type="protein sequence ID" value="ACOM024663-PA.1"/>
    <property type="gene ID" value="ACOM024663"/>
</dbReference>
<dbReference type="GO" id="GO:0003723">
    <property type="term" value="F:RNA binding"/>
    <property type="evidence" value="ECO:0007669"/>
    <property type="project" value="UniProtKB-UniRule"/>
</dbReference>
<dbReference type="GO" id="GO:0008270">
    <property type="term" value="F:zinc ion binding"/>
    <property type="evidence" value="ECO:0007669"/>
    <property type="project" value="UniProtKB-KW"/>
</dbReference>
<keyword evidence="3" id="KW-0479">Metal-binding</keyword>
<sequence>LPIPESKMEVTKQNASDNKTTEALWKLILAPYGWDEQKNEAAREFLKKYPEFIPMLIGQSPYKIDLGSLIMEARANKWHNTTLDEIREDFEANGTTCELEEEVDLQPKHAPEMDGSELMEAVDVAAELKNMVLQDISNQPKQQSTTRPLRKCRNKSTCELDHCVFCFNNKADREVYESHRCKDEAGNVTCPVLQTFVCMRCKATGTKAHTAKYCPLKPVITPEDCLAMELRRHKIHRKGVCTASENNLSTGSSSAIVHSKKRLVRL</sequence>
<keyword evidence="4 8" id="KW-0863">Zinc-finger</keyword>